<dbReference type="RefSeq" id="XP_008612524.1">
    <property type="nucleotide sequence ID" value="XM_008614302.1"/>
</dbReference>
<dbReference type="InParanoid" id="T0RV10"/>
<name>T0RV10_SAPDV</name>
<dbReference type="OMA" id="ETSANIM"/>
<reference evidence="1 2" key="1">
    <citation type="submission" date="2012-04" db="EMBL/GenBank/DDBJ databases">
        <title>The Genome Sequence of Saprolegnia declina VS20.</title>
        <authorList>
            <consortium name="The Broad Institute Genome Sequencing Platform"/>
            <person name="Russ C."/>
            <person name="Nusbaum C."/>
            <person name="Tyler B."/>
            <person name="van West P."/>
            <person name="Dieguez-Uribeondo J."/>
            <person name="de Bruijn I."/>
            <person name="Tripathy S."/>
            <person name="Jiang R."/>
            <person name="Young S.K."/>
            <person name="Zeng Q."/>
            <person name="Gargeya S."/>
            <person name="Fitzgerald M."/>
            <person name="Haas B."/>
            <person name="Abouelleil A."/>
            <person name="Alvarado L."/>
            <person name="Arachchi H.M."/>
            <person name="Berlin A."/>
            <person name="Chapman S.B."/>
            <person name="Goldberg J."/>
            <person name="Griggs A."/>
            <person name="Gujja S."/>
            <person name="Hansen M."/>
            <person name="Howarth C."/>
            <person name="Imamovic A."/>
            <person name="Larimer J."/>
            <person name="McCowen C."/>
            <person name="Montmayeur A."/>
            <person name="Murphy C."/>
            <person name="Neiman D."/>
            <person name="Pearson M."/>
            <person name="Priest M."/>
            <person name="Roberts A."/>
            <person name="Saif S."/>
            <person name="Shea T."/>
            <person name="Sisk P."/>
            <person name="Sykes S."/>
            <person name="Wortman J."/>
            <person name="Nusbaum C."/>
            <person name="Birren B."/>
        </authorList>
    </citation>
    <scope>NUCLEOTIDE SEQUENCE [LARGE SCALE GENOMIC DNA]</scope>
    <source>
        <strain evidence="1 2">VS20</strain>
    </source>
</reference>
<evidence type="ECO:0000313" key="1">
    <source>
        <dbReference type="EMBL" id="EQC34212.1"/>
    </source>
</evidence>
<accession>T0RV10</accession>
<organism evidence="1 2">
    <name type="scientific">Saprolegnia diclina (strain VS20)</name>
    <dbReference type="NCBI Taxonomy" id="1156394"/>
    <lineage>
        <taxon>Eukaryota</taxon>
        <taxon>Sar</taxon>
        <taxon>Stramenopiles</taxon>
        <taxon>Oomycota</taxon>
        <taxon>Saprolegniomycetes</taxon>
        <taxon>Saprolegniales</taxon>
        <taxon>Saprolegniaceae</taxon>
        <taxon>Saprolegnia</taxon>
    </lineage>
</organism>
<protein>
    <submittedName>
        <fullName evidence="1">Uncharacterized protein</fullName>
    </submittedName>
</protein>
<dbReference type="OrthoDB" id="62558at2759"/>
<dbReference type="EMBL" id="JH767156">
    <property type="protein sequence ID" value="EQC34212.1"/>
    <property type="molecule type" value="Genomic_DNA"/>
</dbReference>
<dbReference type="AlphaFoldDB" id="T0RV10"/>
<dbReference type="GeneID" id="19949142"/>
<proteinExistence type="predicted"/>
<dbReference type="Proteomes" id="UP000030762">
    <property type="component" value="Unassembled WGS sequence"/>
</dbReference>
<dbReference type="VEuPathDB" id="FungiDB:SDRG_08415"/>
<evidence type="ECO:0000313" key="2">
    <source>
        <dbReference type="Proteomes" id="UP000030762"/>
    </source>
</evidence>
<gene>
    <name evidence="1" type="ORF">SDRG_08415</name>
</gene>
<keyword evidence="2" id="KW-1185">Reference proteome</keyword>
<sequence length="916" mass="98112">MADRTSTPADESAPKKAAFYLARGVRTLGNQIGTVEWDKYYRQAKAKADATVRKVSGSTVPLEAELRHGEAFLRTTADMRSVLNRGDLITMANGETYMISPDEHDAFTATVISLKSPRGYHMGINRGESLSITTVQHNTPMAMPKVSVPTTMGGVLSAVETVGKGVVGIVGLGVQKASDLATKAGESAKALEERARIFEEPIGTVAKPLAVGDRVVHVANETLQLGFPNAILEEVLCGLEEIPDCLVSLKHDSSYAETSSALMATLNRGDTIMIQGEQFKVSSNPARRFHATQLPLDRNRVGPSVENVPVFVTKRSVVCIQVPNCLVSLAAGASTVEFLKMPPPAWFRVGGSVVIGGETYEIRDSVVTPPRSGVSVTAVPIYIPKTPTPLEGTVTLKAGESTLETSANIMAKVKRGDMLQIGDDIYHVSTNPLKRLSATAIPLDKPNTAADVTQAPVLLYENAARVLKPGDSVKIGDQIFTVANDKDLPLTATSIPLDRFIETEIPAGAAVQFIGDRFLTASEKAAAVAHRAGAYKAPIGEFISIVHGSNVLFTDGDLRRLLKRGDEMTIVGEVFRISTEPGSLYAKDCMALDRRYDGPTLTKGVSKGCHVSTFLKGSRNCMVDVDATTYLAHGDRVHICGEDFIVSEVKGPHVTLETSRSKDSVFATPSLVPDCLVSLPTGSKYATTTSSLLGKVARGDVVMMGEETYRVSSNIFMRFTADQLPLESARLGPPVEMDDLYMAPYEGDLDVRVVASSDTSLHVDYTIYKHGDHMTDYQYSAARGAARDEIANRASSTKRKEQWSALHQKASSKADYVRETYLAPGAEKMAGAAMVAKEKWLEPGAEKLVGAAFVAKEKILEPGARKAAEAAMVAGGAAKTTYEKAAPGLENVSRKAAHLVADLKSGAEEGYGKSSK</sequence>